<keyword evidence="3" id="KW-1185">Reference proteome</keyword>
<organism evidence="2 3">
    <name type="scientific">Cellulomonas alba</name>
    <dbReference type="NCBI Taxonomy" id="3053467"/>
    <lineage>
        <taxon>Bacteria</taxon>
        <taxon>Bacillati</taxon>
        <taxon>Actinomycetota</taxon>
        <taxon>Actinomycetes</taxon>
        <taxon>Micrococcales</taxon>
        <taxon>Cellulomonadaceae</taxon>
        <taxon>Cellulomonas</taxon>
    </lineage>
</organism>
<name>A0ABT7SHG7_9CELL</name>
<sequence>MPVATPAPTVALRPAGPDDAAFLADLHADVRGPELAALGWDAATVRAFVDGQHGIRERAYRAAHPAADDAVVLVDGRPAGRLLLDRAADATHVVDLALLAAERGHGVGTHLLRSLVDEASATGRPVRLVVRRDNPARRLYEGLGFREVGSTELDLLLETP</sequence>
<dbReference type="Gene3D" id="3.40.630.30">
    <property type="match status" value="1"/>
</dbReference>
<dbReference type="Proteomes" id="UP001529338">
    <property type="component" value="Unassembled WGS sequence"/>
</dbReference>
<feature type="domain" description="N-acetyltransferase" evidence="1">
    <location>
        <begin position="10"/>
        <end position="160"/>
    </location>
</feature>
<dbReference type="InterPro" id="IPR016181">
    <property type="entry name" value="Acyl_CoA_acyltransferase"/>
</dbReference>
<evidence type="ECO:0000259" key="1">
    <source>
        <dbReference type="PROSITE" id="PS51186"/>
    </source>
</evidence>
<dbReference type="Pfam" id="PF00583">
    <property type="entry name" value="Acetyltransf_1"/>
    <property type="match status" value="1"/>
</dbReference>
<evidence type="ECO:0000313" key="3">
    <source>
        <dbReference type="Proteomes" id="UP001529338"/>
    </source>
</evidence>
<dbReference type="SUPFAM" id="SSF55729">
    <property type="entry name" value="Acyl-CoA N-acyltransferases (Nat)"/>
    <property type="match status" value="1"/>
</dbReference>
<protein>
    <submittedName>
        <fullName evidence="2">GNAT family N-acetyltransferase</fullName>
    </submittedName>
</protein>
<gene>
    <name evidence="2" type="ORF">QRT04_11135</name>
</gene>
<accession>A0ABT7SHG7</accession>
<dbReference type="PROSITE" id="PS51186">
    <property type="entry name" value="GNAT"/>
    <property type="match status" value="1"/>
</dbReference>
<dbReference type="CDD" id="cd04301">
    <property type="entry name" value="NAT_SF"/>
    <property type="match status" value="1"/>
</dbReference>
<reference evidence="2 3" key="1">
    <citation type="submission" date="2023-06" db="EMBL/GenBank/DDBJ databases">
        <title>Cellulomonas sp. MW4 Whole genome sequence.</title>
        <authorList>
            <person name="Park S."/>
        </authorList>
    </citation>
    <scope>NUCLEOTIDE SEQUENCE [LARGE SCALE GENOMIC DNA]</scope>
    <source>
        <strain evidence="2 3">MW4</strain>
    </source>
</reference>
<proteinExistence type="predicted"/>
<dbReference type="InterPro" id="IPR000182">
    <property type="entry name" value="GNAT_dom"/>
</dbReference>
<dbReference type="EMBL" id="JAUCGQ010000001">
    <property type="protein sequence ID" value="MDM7855484.1"/>
    <property type="molecule type" value="Genomic_DNA"/>
</dbReference>
<dbReference type="RefSeq" id="WP_289455308.1">
    <property type="nucleotide sequence ID" value="NZ_JAUCGQ010000001.1"/>
</dbReference>
<evidence type="ECO:0000313" key="2">
    <source>
        <dbReference type="EMBL" id="MDM7855484.1"/>
    </source>
</evidence>
<comment type="caution">
    <text evidence="2">The sequence shown here is derived from an EMBL/GenBank/DDBJ whole genome shotgun (WGS) entry which is preliminary data.</text>
</comment>